<gene>
    <name evidence="1" type="ORF">IAD41_03840</name>
</gene>
<name>A0A9D1K4U3_9BACT</name>
<dbReference type="Gene3D" id="1.20.120.330">
    <property type="entry name" value="Nucleotidyltransferases domain 2"/>
    <property type="match status" value="1"/>
</dbReference>
<comment type="caution">
    <text evidence="1">The sequence shown here is derived from an EMBL/GenBank/DDBJ whole genome shotgun (WGS) entry which is preliminary data.</text>
</comment>
<dbReference type="InterPro" id="IPR010235">
    <property type="entry name" value="HepT"/>
</dbReference>
<dbReference type="Pfam" id="PF08780">
    <property type="entry name" value="NTase_sub_bind"/>
    <property type="match status" value="1"/>
</dbReference>
<sequence length="133" mass="15606">MQETRWIQRFENYKTALDNLDETVECINRDGISKIYTMALVQAFEIAFELAWKTIKDYLEYSGIKTDTPREAIKSAFSNNLIEDGKIWILMMEARNKTSHTYNQSFAKELANEILNEYTKQLHNLSEKLGEKL</sequence>
<organism evidence="1 2">
    <name type="scientific">Candidatus Scatenecus faecavium</name>
    <dbReference type="NCBI Taxonomy" id="2840915"/>
    <lineage>
        <taxon>Bacteria</taxon>
        <taxon>Candidatus Scatenecus</taxon>
    </lineage>
</organism>
<dbReference type="SUPFAM" id="SSF81593">
    <property type="entry name" value="Nucleotidyltransferase substrate binding subunit/domain"/>
    <property type="match status" value="1"/>
</dbReference>
<evidence type="ECO:0000313" key="2">
    <source>
        <dbReference type="Proteomes" id="UP000824139"/>
    </source>
</evidence>
<reference evidence="1" key="1">
    <citation type="submission" date="2020-10" db="EMBL/GenBank/DDBJ databases">
        <authorList>
            <person name="Gilroy R."/>
        </authorList>
    </citation>
    <scope>NUCLEOTIDE SEQUENCE</scope>
    <source>
        <strain evidence="1">CHK152-2994</strain>
    </source>
</reference>
<dbReference type="EMBL" id="DVJO01000083">
    <property type="protein sequence ID" value="HIS82719.1"/>
    <property type="molecule type" value="Genomic_DNA"/>
</dbReference>
<dbReference type="NCBIfam" id="TIGR01987">
    <property type="entry name" value="HI0074"/>
    <property type="match status" value="1"/>
</dbReference>
<dbReference type="Proteomes" id="UP000824139">
    <property type="component" value="Unassembled WGS sequence"/>
</dbReference>
<protein>
    <submittedName>
        <fullName evidence="1">Nucleotidyltransferase substrate binding protein</fullName>
    </submittedName>
</protein>
<evidence type="ECO:0000313" key="1">
    <source>
        <dbReference type="EMBL" id="HIS82719.1"/>
    </source>
</evidence>
<reference evidence="1" key="2">
    <citation type="journal article" date="2021" name="PeerJ">
        <title>Extensive microbial diversity within the chicken gut microbiome revealed by metagenomics and culture.</title>
        <authorList>
            <person name="Gilroy R."/>
            <person name="Ravi A."/>
            <person name="Getino M."/>
            <person name="Pursley I."/>
            <person name="Horton D.L."/>
            <person name="Alikhan N.F."/>
            <person name="Baker D."/>
            <person name="Gharbi K."/>
            <person name="Hall N."/>
            <person name="Watson M."/>
            <person name="Adriaenssens E.M."/>
            <person name="Foster-Nyarko E."/>
            <person name="Jarju S."/>
            <person name="Secka A."/>
            <person name="Antonio M."/>
            <person name="Oren A."/>
            <person name="Chaudhuri R.R."/>
            <person name="La Ragione R."/>
            <person name="Hildebrand F."/>
            <person name="Pallen M.J."/>
        </authorList>
    </citation>
    <scope>NUCLEOTIDE SEQUENCE</scope>
    <source>
        <strain evidence="1">CHK152-2994</strain>
    </source>
</reference>
<accession>A0A9D1K4U3</accession>
<proteinExistence type="predicted"/>
<dbReference type="AlphaFoldDB" id="A0A9D1K4U3"/>